<dbReference type="EMBL" id="QGKV02000649">
    <property type="protein sequence ID" value="KAF3580537.1"/>
    <property type="molecule type" value="Genomic_DNA"/>
</dbReference>
<evidence type="ECO:0000256" key="1">
    <source>
        <dbReference type="SAM" id="MobiDB-lite"/>
    </source>
</evidence>
<evidence type="ECO:0000313" key="2">
    <source>
        <dbReference type="EMBL" id="KAF3580537.1"/>
    </source>
</evidence>
<feature type="compositionally biased region" description="Polar residues" evidence="1">
    <location>
        <begin position="1"/>
        <end position="16"/>
    </location>
</feature>
<feature type="compositionally biased region" description="Basic residues" evidence="1">
    <location>
        <begin position="46"/>
        <end position="65"/>
    </location>
</feature>
<feature type="region of interest" description="Disordered" evidence="1">
    <location>
        <begin position="46"/>
        <end position="90"/>
    </location>
</feature>
<name>A0ABQ7DR93_BRACR</name>
<feature type="region of interest" description="Disordered" evidence="1">
    <location>
        <begin position="1"/>
        <end position="22"/>
    </location>
</feature>
<gene>
    <name evidence="2" type="ORF">DY000_02029176</name>
</gene>
<sequence length="90" mass="10585">MHTHPANTTLYQQPSKASCPRPQLQSNAAFCVFMSEIVCEPNRWKRTQRPRRTKRQKRKNRRKGVRVSETPVTFYMEDSVSPPTRHPTTM</sequence>
<evidence type="ECO:0000313" key="3">
    <source>
        <dbReference type="Proteomes" id="UP000266723"/>
    </source>
</evidence>
<reference evidence="2 3" key="1">
    <citation type="journal article" date="2020" name="BMC Genomics">
        <title>Intraspecific diversification of the crop wild relative Brassica cretica Lam. using demographic model selection.</title>
        <authorList>
            <person name="Kioukis A."/>
            <person name="Michalopoulou V.A."/>
            <person name="Briers L."/>
            <person name="Pirintsos S."/>
            <person name="Studholme D.J."/>
            <person name="Pavlidis P."/>
            <person name="Sarris P.F."/>
        </authorList>
    </citation>
    <scope>NUCLEOTIDE SEQUENCE [LARGE SCALE GENOMIC DNA]</scope>
    <source>
        <strain evidence="3">cv. PFS-1207/04</strain>
    </source>
</reference>
<protein>
    <submittedName>
        <fullName evidence="2">Uncharacterized protein</fullName>
    </submittedName>
</protein>
<dbReference type="Proteomes" id="UP000266723">
    <property type="component" value="Unassembled WGS sequence"/>
</dbReference>
<accession>A0ABQ7DR93</accession>
<keyword evidence="3" id="KW-1185">Reference proteome</keyword>
<comment type="caution">
    <text evidence="2">The sequence shown here is derived from an EMBL/GenBank/DDBJ whole genome shotgun (WGS) entry which is preliminary data.</text>
</comment>
<proteinExistence type="predicted"/>
<organism evidence="2 3">
    <name type="scientific">Brassica cretica</name>
    <name type="common">Mustard</name>
    <dbReference type="NCBI Taxonomy" id="69181"/>
    <lineage>
        <taxon>Eukaryota</taxon>
        <taxon>Viridiplantae</taxon>
        <taxon>Streptophyta</taxon>
        <taxon>Embryophyta</taxon>
        <taxon>Tracheophyta</taxon>
        <taxon>Spermatophyta</taxon>
        <taxon>Magnoliopsida</taxon>
        <taxon>eudicotyledons</taxon>
        <taxon>Gunneridae</taxon>
        <taxon>Pentapetalae</taxon>
        <taxon>rosids</taxon>
        <taxon>malvids</taxon>
        <taxon>Brassicales</taxon>
        <taxon>Brassicaceae</taxon>
        <taxon>Brassiceae</taxon>
        <taxon>Brassica</taxon>
    </lineage>
</organism>